<accession>A0ABW2RKT1</accession>
<proteinExistence type="predicted"/>
<gene>
    <name evidence="3" type="ORF">ACFQNG_09110</name>
</gene>
<dbReference type="RefSeq" id="WP_379864608.1">
    <property type="nucleotide sequence ID" value="NZ_JBHTBW010000021.1"/>
</dbReference>
<evidence type="ECO:0000313" key="4">
    <source>
        <dbReference type="Proteomes" id="UP001596500"/>
    </source>
</evidence>
<dbReference type="InterPro" id="IPR025748">
    <property type="entry name" value="PrcB_C_dom"/>
</dbReference>
<dbReference type="Proteomes" id="UP001596500">
    <property type="component" value="Unassembled WGS sequence"/>
</dbReference>
<evidence type="ECO:0000313" key="3">
    <source>
        <dbReference type="EMBL" id="MFC7441317.1"/>
    </source>
</evidence>
<comment type="caution">
    <text evidence="3">The sequence shown here is derived from an EMBL/GenBank/DDBJ whole genome shotgun (WGS) entry which is preliminary data.</text>
</comment>
<feature type="domain" description="PrcB C-terminal" evidence="2">
    <location>
        <begin position="41"/>
        <end position="97"/>
    </location>
</feature>
<dbReference type="EMBL" id="JBHTBW010000021">
    <property type="protein sequence ID" value="MFC7441317.1"/>
    <property type="molecule type" value="Genomic_DNA"/>
</dbReference>
<feature type="region of interest" description="Disordered" evidence="1">
    <location>
        <begin position="1"/>
        <end position="28"/>
    </location>
</feature>
<reference evidence="4" key="1">
    <citation type="journal article" date="2019" name="Int. J. Syst. Evol. Microbiol.">
        <title>The Global Catalogue of Microorganisms (GCM) 10K type strain sequencing project: providing services to taxonomists for standard genome sequencing and annotation.</title>
        <authorList>
            <consortium name="The Broad Institute Genomics Platform"/>
            <consortium name="The Broad Institute Genome Sequencing Center for Infectious Disease"/>
            <person name="Wu L."/>
            <person name="Ma J."/>
        </authorList>
    </citation>
    <scope>NUCLEOTIDE SEQUENCE [LARGE SCALE GENOMIC DNA]</scope>
    <source>
        <strain evidence="4">CGMCC 1.12942</strain>
    </source>
</reference>
<protein>
    <submittedName>
        <fullName evidence="3">Protease complex subunit PrcB family protein</fullName>
    </submittedName>
</protein>
<sequence length="113" mass="12642">MNKEESLSFKQVEPNQIPQTVRRETDQWTSPQATAKFVSDTYIIVGIGERPTGGYEVRVTSVTKQGPRLIVHAKVIPPKEGMMVTQVISYPYAVIQLKEKAPVNQVEVKISNS</sequence>
<dbReference type="GO" id="GO:0006508">
    <property type="term" value="P:proteolysis"/>
    <property type="evidence" value="ECO:0007669"/>
    <property type="project" value="UniProtKB-KW"/>
</dbReference>
<evidence type="ECO:0000259" key="2">
    <source>
        <dbReference type="Pfam" id="PF14343"/>
    </source>
</evidence>
<evidence type="ECO:0000256" key="1">
    <source>
        <dbReference type="SAM" id="MobiDB-lite"/>
    </source>
</evidence>
<keyword evidence="4" id="KW-1185">Reference proteome</keyword>
<keyword evidence="3" id="KW-0378">Hydrolase</keyword>
<organism evidence="3 4">
    <name type="scientific">Laceyella putida</name>
    <dbReference type="NCBI Taxonomy" id="110101"/>
    <lineage>
        <taxon>Bacteria</taxon>
        <taxon>Bacillati</taxon>
        <taxon>Bacillota</taxon>
        <taxon>Bacilli</taxon>
        <taxon>Bacillales</taxon>
        <taxon>Thermoactinomycetaceae</taxon>
        <taxon>Laceyella</taxon>
    </lineage>
</organism>
<dbReference type="GO" id="GO:0008233">
    <property type="term" value="F:peptidase activity"/>
    <property type="evidence" value="ECO:0007669"/>
    <property type="project" value="UniProtKB-KW"/>
</dbReference>
<dbReference type="Pfam" id="PF14343">
    <property type="entry name" value="PrcB_C"/>
    <property type="match status" value="1"/>
</dbReference>
<keyword evidence="3" id="KW-0645">Protease</keyword>
<name>A0ABW2RKT1_9BACL</name>